<dbReference type="InterPro" id="IPR010982">
    <property type="entry name" value="Lambda_DNA-bd_dom_sf"/>
</dbReference>
<evidence type="ECO:0000313" key="9">
    <source>
        <dbReference type="EMBL" id="UUD35382.1"/>
    </source>
</evidence>
<evidence type="ECO:0000313" key="10">
    <source>
        <dbReference type="EMBL" id="VDR41841.1"/>
    </source>
</evidence>
<dbReference type="CDD" id="cd00315">
    <property type="entry name" value="Cyt_C5_DNA_methylase"/>
    <property type="match status" value="1"/>
</dbReference>
<name>A0A3P8LAL5_9BACT</name>
<dbReference type="AlphaFoldDB" id="A0A3P8LAL5"/>
<dbReference type="InterPro" id="IPR029063">
    <property type="entry name" value="SAM-dependent_MTases_sf"/>
</dbReference>
<evidence type="ECO:0000256" key="2">
    <source>
        <dbReference type="ARBA" id="ARBA00022603"/>
    </source>
</evidence>
<proteinExistence type="inferred from homology"/>
<dbReference type="PROSITE" id="PS51679">
    <property type="entry name" value="SAM_MT_C5"/>
    <property type="match status" value="1"/>
</dbReference>
<evidence type="ECO:0000259" key="8">
    <source>
        <dbReference type="PROSITE" id="PS50943"/>
    </source>
</evidence>
<dbReference type="GO" id="GO:0009307">
    <property type="term" value="P:DNA restriction-modification system"/>
    <property type="evidence" value="ECO:0007669"/>
    <property type="project" value="UniProtKB-KW"/>
</dbReference>
<evidence type="ECO:0000256" key="3">
    <source>
        <dbReference type="ARBA" id="ARBA00022679"/>
    </source>
</evidence>
<evidence type="ECO:0000256" key="4">
    <source>
        <dbReference type="ARBA" id="ARBA00022691"/>
    </source>
</evidence>
<dbReference type="Proteomes" id="UP000280036">
    <property type="component" value="Unassembled WGS sequence"/>
</dbReference>
<dbReference type="GO" id="GO:0003677">
    <property type="term" value="F:DNA binding"/>
    <property type="evidence" value="ECO:0007669"/>
    <property type="project" value="InterPro"/>
</dbReference>
<dbReference type="InterPro" id="IPR001387">
    <property type="entry name" value="Cro/C1-type_HTH"/>
</dbReference>
<dbReference type="GO" id="GO:0032259">
    <property type="term" value="P:methylation"/>
    <property type="evidence" value="ECO:0007669"/>
    <property type="project" value="UniProtKB-KW"/>
</dbReference>
<dbReference type="Proteomes" id="UP001058569">
    <property type="component" value="Chromosome"/>
</dbReference>
<gene>
    <name evidence="10" type="primary">hpaIIM</name>
    <name evidence="9" type="synonym">dcm</name>
    <name evidence="10" type="ORF">NCTC10126_00329</name>
    <name evidence="9" type="ORF">NPA07_00685</name>
</gene>
<keyword evidence="12" id="KW-1185">Reference proteome</keyword>
<dbReference type="SUPFAM" id="SSF47413">
    <property type="entry name" value="lambda repressor-like DNA-binding domains"/>
    <property type="match status" value="1"/>
</dbReference>
<dbReference type="EMBL" id="CP101806">
    <property type="protein sequence ID" value="UUD35382.1"/>
    <property type="molecule type" value="Genomic_DNA"/>
</dbReference>
<keyword evidence="5" id="KW-0680">Restriction system</keyword>
<evidence type="ECO:0000256" key="1">
    <source>
        <dbReference type="ARBA" id="ARBA00011975"/>
    </source>
</evidence>
<reference evidence="9" key="2">
    <citation type="submission" date="2022-07" db="EMBL/GenBank/DDBJ databases">
        <title>Complete genome of Mycoplasma caviae type strain G122.</title>
        <authorList>
            <person name="Spergser J."/>
        </authorList>
    </citation>
    <scope>NUCLEOTIDE SEQUENCE</scope>
    <source>
        <strain evidence="9">G122</strain>
    </source>
</reference>
<keyword evidence="2 6" id="KW-0489">Methyltransferase</keyword>
<dbReference type="RefSeq" id="WP_235659533.1">
    <property type="nucleotide sequence ID" value="NZ_CP101806.1"/>
</dbReference>
<dbReference type="CDD" id="cd00093">
    <property type="entry name" value="HTH_XRE"/>
    <property type="match status" value="1"/>
</dbReference>
<dbReference type="InterPro" id="IPR050750">
    <property type="entry name" value="C5-MTase"/>
</dbReference>
<dbReference type="SUPFAM" id="SSF53335">
    <property type="entry name" value="S-adenosyl-L-methionine-dependent methyltransferases"/>
    <property type="match status" value="1"/>
</dbReference>
<dbReference type="PANTHER" id="PTHR46098:SF1">
    <property type="entry name" value="TRNA (CYTOSINE(38)-C(5))-METHYLTRANSFERASE"/>
    <property type="match status" value="1"/>
</dbReference>
<dbReference type="PROSITE" id="PS50943">
    <property type="entry name" value="HTH_CROC1"/>
    <property type="match status" value="1"/>
</dbReference>
<dbReference type="REBASE" id="405028">
    <property type="entry name" value="M1.Mca10126ORF329P"/>
</dbReference>
<dbReference type="EMBL" id="UZVY01000001">
    <property type="protein sequence ID" value="VDR41841.1"/>
    <property type="molecule type" value="Genomic_DNA"/>
</dbReference>
<dbReference type="Gene3D" id="3.40.50.150">
    <property type="entry name" value="Vaccinia Virus protein VP39"/>
    <property type="match status" value="1"/>
</dbReference>
<sequence>MNSKTRIEKDENGVPVGQLIKEKRLRLQMTQMQLADALGMSKYGCRSIRGWEKGENIPSLVSLNRILNIPENIPFPNIENARYKLVDLFAGIGGNRLGFYKTEAINVVFSSEIDKFVAKTYKANFGETPYGDITKIDTKSIPDHDILVGDFSIHDFKEIRKKININRFTGTLFYDIAKIIKEKKPKVFLLESDKKLEDHKRDIIVWAIETLFKEFNYCVYSSVFNAKDFGIPQNRERIYIVGFDMNSVLNYNDFTFPTPDYSKTCVSEILESKVSEKYTLSNKLWQNYQNEKTNINNCLFNKNSEYTNTINAWYRKNYADILIEQENKNPRKITPREAARLQGFPDNFIIPVSDTQSYKQFGDSTAVPVIYAIAKKIIELLDKNTK</sequence>
<accession>A0A3P8LAL5</accession>
<comment type="caution">
    <text evidence="6">Lacks conserved residue(s) required for the propagation of feature annotation.</text>
</comment>
<dbReference type="Pfam" id="PF00145">
    <property type="entry name" value="DNA_methylase"/>
    <property type="match status" value="1"/>
</dbReference>
<dbReference type="EC" id="2.1.1.37" evidence="1"/>
<protein>
    <recommendedName>
        <fullName evidence="1">DNA (cytosine-5-)-methyltransferase</fullName>
        <ecNumber evidence="1">2.1.1.37</ecNumber>
    </recommendedName>
</protein>
<dbReference type="Gene3D" id="3.90.120.10">
    <property type="entry name" value="DNA Methylase, subunit A, domain 2"/>
    <property type="match status" value="1"/>
</dbReference>
<dbReference type="Gene3D" id="1.10.260.40">
    <property type="entry name" value="lambda repressor-like DNA-binding domains"/>
    <property type="match status" value="1"/>
</dbReference>
<comment type="similarity">
    <text evidence="6 7">Belongs to the class I-like SAM-binding methyltransferase superfamily. C5-methyltransferase family.</text>
</comment>
<keyword evidence="4 6" id="KW-0949">S-adenosyl-L-methionine</keyword>
<keyword evidence="3 6" id="KW-0808">Transferase</keyword>
<dbReference type="NCBIfam" id="TIGR00675">
    <property type="entry name" value="dcm"/>
    <property type="match status" value="1"/>
</dbReference>
<reference evidence="10 11" key="1">
    <citation type="submission" date="2018-12" db="EMBL/GenBank/DDBJ databases">
        <authorList>
            <consortium name="Pathogen Informatics"/>
        </authorList>
    </citation>
    <scope>NUCLEOTIDE SEQUENCE [LARGE SCALE GENOMIC DNA]</scope>
    <source>
        <strain evidence="10 11">NCTC10126</strain>
    </source>
</reference>
<dbReference type="SMART" id="SM00530">
    <property type="entry name" value="HTH_XRE"/>
    <property type="match status" value="1"/>
</dbReference>
<evidence type="ECO:0000256" key="7">
    <source>
        <dbReference type="RuleBase" id="RU000416"/>
    </source>
</evidence>
<evidence type="ECO:0000313" key="12">
    <source>
        <dbReference type="Proteomes" id="UP001058569"/>
    </source>
</evidence>
<dbReference type="GO" id="GO:0003886">
    <property type="term" value="F:DNA (cytosine-5-)-methyltransferase activity"/>
    <property type="evidence" value="ECO:0007669"/>
    <property type="project" value="UniProtKB-EC"/>
</dbReference>
<organism evidence="10 11">
    <name type="scientific">Mycoplasmopsis caviae</name>
    <dbReference type="NCBI Taxonomy" id="55603"/>
    <lineage>
        <taxon>Bacteria</taxon>
        <taxon>Bacillati</taxon>
        <taxon>Mycoplasmatota</taxon>
        <taxon>Mycoplasmoidales</taxon>
        <taxon>Metamycoplasmataceae</taxon>
        <taxon>Mycoplasmopsis</taxon>
    </lineage>
</organism>
<evidence type="ECO:0000313" key="11">
    <source>
        <dbReference type="Proteomes" id="UP000280036"/>
    </source>
</evidence>
<feature type="domain" description="HTH cro/C1-type" evidence="8">
    <location>
        <begin position="20"/>
        <end position="69"/>
    </location>
</feature>
<evidence type="ECO:0000256" key="6">
    <source>
        <dbReference type="PROSITE-ProRule" id="PRU01016"/>
    </source>
</evidence>
<dbReference type="InterPro" id="IPR001525">
    <property type="entry name" value="C5_MeTfrase"/>
</dbReference>
<dbReference type="PRINTS" id="PR00105">
    <property type="entry name" value="C5METTRFRASE"/>
</dbReference>
<dbReference type="PANTHER" id="PTHR46098">
    <property type="entry name" value="TRNA (CYTOSINE(38)-C(5))-METHYLTRANSFERASE"/>
    <property type="match status" value="1"/>
</dbReference>
<evidence type="ECO:0000256" key="5">
    <source>
        <dbReference type="ARBA" id="ARBA00022747"/>
    </source>
</evidence>